<dbReference type="InterPro" id="IPR001392">
    <property type="entry name" value="Clathrin_mu"/>
</dbReference>
<gene>
    <name evidence="7" type="ORF">A3770_13p69660</name>
</gene>
<dbReference type="Gene3D" id="2.60.40.1170">
    <property type="entry name" value="Mu homology domain, subdomain B"/>
    <property type="match status" value="2"/>
</dbReference>
<dbReference type="PIRSF" id="PIRSF005992">
    <property type="entry name" value="Clathrin_mu"/>
    <property type="match status" value="1"/>
</dbReference>
<protein>
    <submittedName>
        <fullName evidence="7">Subunit mu of clathrin/coatomer adator AP-1 complex</fullName>
    </submittedName>
</protein>
<evidence type="ECO:0000256" key="4">
    <source>
        <dbReference type="ARBA" id="ARBA00023136"/>
    </source>
</evidence>
<keyword evidence="2 5" id="KW-0813">Transport</keyword>
<dbReference type="GO" id="GO:0006886">
    <property type="term" value="P:intracellular protein transport"/>
    <property type="evidence" value="ECO:0007669"/>
    <property type="project" value="UniProtKB-UniRule"/>
</dbReference>
<evidence type="ECO:0000313" key="8">
    <source>
        <dbReference type="Proteomes" id="UP000316726"/>
    </source>
</evidence>
<comment type="similarity">
    <text evidence="5">Belongs to the adaptor complexes medium subunit family.</text>
</comment>
<evidence type="ECO:0000256" key="2">
    <source>
        <dbReference type="ARBA" id="ARBA00022448"/>
    </source>
</evidence>
<keyword evidence="8" id="KW-1185">Reference proteome</keyword>
<dbReference type="GO" id="GO:0016192">
    <property type="term" value="P:vesicle-mediated transport"/>
    <property type="evidence" value="ECO:0007669"/>
    <property type="project" value="InterPro"/>
</dbReference>
<proteinExistence type="inferred from homology"/>
<dbReference type="SUPFAM" id="SSF49447">
    <property type="entry name" value="Second domain of Mu2 adaptin subunit (ap50) of ap2 adaptor"/>
    <property type="match status" value="1"/>
</dbReference>
<dbReference type="EMBL" id="CP031046">
    <property type="protein sequence ID" value="QDZ24448.1"/>
    <property type="molecule type" value="Genomic_DNA"/>
</dbReference>
<name>A0A5B8MUJ3_9CHLO</name>
<dbReference type="PANTHER" id="PTHR10529">
    <property type="entry name" value="AP COMPLEX SUBUNIT MU"/>
    <property type="match status" value="1"/>
</dbReference>
<reference evidence="7 8" key="1">
    <citation type="submission" date="2018-07" db="EMBL/GenBank/DDBJ databases">
        <title>The complete nuclear genome of the prasinophyte Chloropicon primus (CCMP1205).</title>
        <authorList>
            <person name="Pombert J.-F."/>
            <person name="Otis C."/>
            <person name="Turmel M."/>
            <person name="Lemieux C."/>
        </authorList>
    </citation>
    <scope>NUCLEOTIDE SEQUENCE [LARGE SCALE GENOMIC DNA]</scope>
    <source>
        <strain evidence="7 8">CCMP1205</strain>
    </source>
</reference>
<feature type="domain" description="MHD" evidence="6">
    <location>
        <begin position="214"/>
        <end position="500"/>
    </location>
</feature>
<dbReference type="InterPro" id="IPR050431">
    <property type="entry name" value="Adaptor_comp_med_subunit"/>
</dbReference>
<sequence length="503" mass="55840">MTISCIALFAQEAKGNKYIALKDYRRDVAARDVQRFVDEMLSGRRTGAKGTSQVPPIVHHEGVSYVWKKGDKGSNVLAVAATRWDANVLAMQEMLHQLMDILKMFFPGGNVVTNALALSTNSALKADALRGKPAMVQSILEEAMDFGYPQVTQAESLCELVLDTPSLEGKTVSALDALLRRRKKEGAEDHKTGAPTLDVTGAVPWRKAGIVYKKNEVYLDAIERVSALVGSDGELISGRVNGSIQMKVYLSGMPECKIGLNEKFMMEAESGYQNAASSAMEGRPTNVAQKACRSQVALDYIKFHQAVKLQNYESDHQVHFVPPDGEFELLSYTVSDSRNFTLPFTVTSWYKSLGRTRGELNVKIKADFPSSLVAFQVITWIPLPKSTVKVSMQATGGKTKSKYVDLANNQTHWKLSELRGGKEHKFKAIIEMMAGTELGGTSSGEVWEKKVPPLKLTFQVPMFTSTGLRIRFLKVHERSNYQPVKWVRYLTCAGDDYEVRVKH</sequence>
<dbReference type="GO" id="GO:0030131">
    <property type="term" value="C:clathrin adaptor complex"/>
    <property type="evidence" value="ECO:0007669"/>
    <property type="project" value="UniProtKB-UniRule"/>
</dbReference>
<dbReference type="Gene3D" id="3.30.450.60">
    <property type="match status" value="1"/>
</dbReference>
<evidence type="ECO:0000256" key="3">
    <source>
        <dbReference type="ARBA" id="ARBA00022927"/>
    </source>
</evidence>
<dbReference type="SUPFAM" id="SSF64356">
    <property type="entry name" value="SNARE-like"/>
    <property type="match status" value="1"/>
</dbReference>
<dbReference type="PRINTS" id="PR00314">
    <property type="entry name" value="CLATHRINADPT"/>
</dbReference>
<evidence type="ECO:0000256" key="1">
    <source>
        <dbReference type="ARBA" id="ARBA00004308"/>
    </source>
</evidence>
<organism evidence="7 8">
    <name type="scientific">Chloropicon primus</name>
    <dbReference type="NCBI Taxonomy" id="1764295"/>
    <lineage>
        <taxon>Eukaryota</taxon>
        <taxon>Viridiplantae</taxon>
        <taxon>Chlorophyta</taxon>
        <taxon>Chloropicophyceae</taxon>
        <taxon>Chloropicales</taxon>
        <taxon>Chloropicaceae</taxon>
        <taxon>Chloropicon</taxon>
    </lineage>
</organism>
<dbReference type="PROSITE" id="PS51072">
    <property type="entry name" value="MHD"/>
    <property type="match status" value="1"/>
</dbReference>
<dbReference type="OrthoDB" id="10259133at2759"/>
<evidence type="ECO:0000256" key="5">
    <source>
        <dbReference type="PIRNR" id="PIRNR005992"/>
    </source>
</evidence>
<dbReference type="Proteomes" id="UP000316726">
    <property type="component" value="Chromosome 13"/>
</dbReference>
<comment type="subcellular location">
    <subcellularLocation>
        <location evidence="1">Endomembrane system</location>
    </subcellularLocation>
</comment>
<accession>A0A5B8MUJ3</accession>
<evidence type="ECO:0000259" key="6">
    <source>
        <dbReference type="PROSITE" id="PS51072"/>
    </source>
</evidence>
<dbReference type="AlphaFoldDB" id="A0A5B8MUJ3"/>
<keyword evidence="4" id="KW-0472">Membrane</keyword>
<keyword evidence="3 5" id="KW-0653">Protein transport</keyword>
<dbReference type="InterPro" id="IPR036168">
    <property type="entry name" value="AP2_Mu_C_sf"/>
</dbReference>
<dbReference type="Pfam" id="PF00928">
    <property type="entry name" value="Adap_comp_sub"/>
    <property type="match status" value="1"/>
</dbReference>
<dbReference type="GO" id="GO:0012505">
    <property type="term" value="C:endomembrane system"/>
    <property type="evidence" value="ECO:0007669"/>
    <property type="project" value="UniProtKB-SubCell"/>
</dbReference>
<evidence type="ECO:0000313" key="7">
    <source>
        <dbReference type="EMBL" id="QDZ24448.1"/>
    </source>
</evidence>
<dbReference type="STRING" id="1764295.A0A5B8MUJ3"/>
<dbReference type="InterPro" id="IPR028565">
    <property type="entry name" value="MHD"/>
</dbReference>
<dbReference type="InterPro" id="IPR011012">
    <property type="entry name" value="Longin-like_dom_sf"/>
</dbReference>